<feature type="transmembrane region" description="Helical" evidence="1">
    <location>
        <begin position="38"/>
        <end position="60"/>
    </location>
</feature>
<gene>
    <name evidence="2" type="ORF">OXIME_000361</name>
</gene>
<dbReference type="Proteomes" id="UP001451606">
    <property type="component" value="Chromosome"/>
</dbReference>
<keyword evidence="1" id="KW-0812">Transmembrane</keyword>
<proteinExistence type="predicted"/>
<feature type="transmembrane region" description="Helical" evidence="1">
    <location>
        <begin position="421"/>
        <end position="439"/>
    </location>
</feature>
<feature type="transmembrane region" description="Helical" evidence="1">
    <location>
        <begin position="446"/>
        <end position="463"/>
    </location>
</feature>
<dbReference type="GeneID" id="95967085"/>
<feature type="transmembrane region" description="Helical" evidence="1">
    <location>
        <begin position="182"/>
        <end position="202"/>
    </location>
</feature>
<feature type="transmembrane region" description="Helical" evidence="1">
    <location>
        <begin position="157"/>
        <end position="175"/>
    </location>
</feature>
<accession>A0AAX4NEN7</accession>
<evidence type="ECO:0008006" key="4">
    <source>
        <dbReference type="Google" id="ProtNLM"/>
    </source>
</evidence>
<feature type="transmembrane region" description="Helical" evidence="1">
    <location>
        <begin position="353"/>
        <end position="375"/>
    </location>
</feature>
<feature type="transmembrane region" description="Helical" evidence="1">
    <location>
        <begin position="72"/>
        <end position="90"/>
    </location>
</feature>
<feature type="transmembrane region" description="Helical" evidence="1">
    <location>
        <begin position="280"/>
        <end position="297"/>
    </location>
</feature>
<feature type="transmembrane region" description="Helical" evidence="1">
    <location>
        <begin position="96"/>
        <end position="112"/>
    </location>
</feature>
<feature type="transmembrane region" description="Helical" evidence="1">
    <location>
        <begin position="12"/>
        <end position="32"/>
    </location>
</feature>
<dbReference type="RefSeq" id="WP_393971778.1">
    <property type="nucleotide sequence ID" value="NZ_CP133772.1"/>
</dbReference>
<evidence type="ECO:0000256" key="1">
    <source>
        <dbReference type="SAM" id="Phobius"/>
    </source>
</evidence>
<name>A0AAX4NEN7_9ARCH</name>
<feature type="transmembrane region" description="Helical" evidence="1">
    <location>
        <begin position="257"/>
        <end position="274"/>
    </location>
</feature>
<keyword evidence="1" id="KW-0472">Membrane</keyword>
<keyword evidence="1" id="KW-1133">Transmembrane helix</keyword>
<evidence type="ECO:0000313" key="2">
    <source>
        <dbReference type="EMBL" id="WYX99817.1"/>
    </source>
</evidence>
<feature type="transmembrane region" description="Helical" evidence="1">
    <location>
        <begin position="133"/>
        <end position="151"/>
    </location>
</feature>
<dbReference type="KEGG" id="omr:OXIME_000361"/>
<evidence type="ECO:0000313" key="3">
    <source>
        <dbReference type="Proteomes" id="UP001451606"/>
    </source>
</evidence>
<keyword evidence="3" id="KW-1185">Reference proteome</keyword>
<feature type="transmembrane region" description="Helical" evidence="1">
    <location>
        <begin position="309"/>
        <end position="341"/>
    </location>
</feature>
<dbReference type="EMBL" id="CP133772">
    <property type="protein sequence ID" value="WYX99817.1"/>
    <property type="molecule type" value="Genomic_DNA"/>
</dbReference>
<sequence length="672" mass="77518">MENSGKLLNNDRYLALIVGTLSFYLADLFLYMSGYFSIEYIIIQWVLILYGIFLCSYSLVIHNRVQLPIRTILKILFVPLTFFILIYTFIQYRFSNIFSTIIIIASLVYLVETPFDNRLFKVFSPNRKLQDRLLLTGFSIAMPLIIFFIISNIYLTLISLGFSIVSVYLAFGSLKPQSRKEYAYFAVIMQFAIISLGFIFLVAPFQTDELLFDFYSAILIFKGHNPYIPSFFQNVFNYYRVPIAFRTPLTTGGFAKGLFYPDLAAIIFLPSVILNFDPRYEVFLFTVGIILIAFFFMKNRNLPEYFPMLVLMLAVDIGVFAFAGYSDVDIIWAFFLIVTIITRNRKVVPSVTMGIALALKQIAWVFFPFYIIFIWKEKGFKNAVISALISALVFFGVNLPYIILSPHVWLDAILAPETMPLIGVGQGISIISFAGFYLLNHLYFTLMFFTEMVLLIVLYFFSFEKYKYAMTTFPLIVFFFNFRLLVNYIVLWPVLSFFLIWDVMKIDGKKLLKKIPRMKIKGFKKEIAILSLIIIIPVAAAPIFHIQNEPISIKGVHVYTEGSSVDKMKVNITVEGNFSDKIQFRIYPEMFLGNASANGYLWKFSNFSNSTFKQNYSHYTIVPLNSTYEFPSGISFRLEAYYGYYSAYYSINYQYSGISQSNSSLKSIFGSV</sequence>
<feature type="transmembrane region" description="Helical" evidence="1">
    <location>
        <begin position="214"/>
        <end position="236"/>
    </location>
</feature>
<reference evidence="2 3" key="1">
    <citation type="submission" date="2023-09" db="EMBL/GenBank/DDBJ databases">
        <authorList>
            <person name="Golyshina O.V."/>
            <person name="Lunev E.A."/>
            <person name="Bargiela R."/>
            <person name="Gaines M.C."/>
            <person name="Daum B."/>
            <person name="Bale N.J."/>
            <person name="Koenen M."/>
            <person name="Sinninghe Damst J.S."/>
            <person name="Yakimov M."/>
            <person name="Golyshin P.N."/>
        </authorList>
    </citation>
    <scope>NUCLEOTIDE SEQUENCE [LARGE SCALE GENOMIC DNA]</scope>
    <source>
        <strain evidence="2 3">M1</strain>
    </source>
</reference>
<feature type="transmembrane region" description="Helical" evidence="1">
    <location>
        <begin position="527"/>
        <end position="546"/>
    </location>
</feature>
<organism evidence="2 3">
    <name type="scientific">Oxyplasma meridianum</name>
    <dbReference type="NCBI Taxonomy" id="3073602"/>
    <lineage>
        <taxon>Archaea</taxon>
        <taxon>Methanobacteriati</taxon>
        <taxon>Thermoplasmatota</taxon>
        <taxon>Thermoplasmata</taxon>
        <taxon>Thermoplasmatales</taxon>
        <taxon>Thermoplasmataceae</taxon>
        <taxon>Oxyplasma</taxon>
    </lineage>
</organism>
<feature type="transmembrane region" description="Helical" evidence="1">
    <location>
        <begin position="387"/>
        <end position="409"/>
    </location>
</feature>
<protein>
    <recommendedName>
        <fullName evidence="4">DUF2029 domain-containing protein</fullName>
    </recommendedName>
</protein>
<dbReference type="AlphaFoldDB" id="A0AAX4NEN7"/>
<feature type="transmembrane region" description="Helical" evidence="1">
    <location>
        <begin position="475"/>
        <end position="501"/>
    </location>
</feature>